<evidence type="ECO:0000256" key="2">
    <source>
        <dbReference type="ARBA" id="ARBA00022730"/>
    </source>
</evidence>
<gene>
    <name evidence="6" type="primary">rpsQ</name>
    <name evidence="7" type="ORF">A2960_04335</name>
</gene>
<comment type="similarity">
    <text evidence="1 6">Belongs to the universal ribosomal protein uS17 family.</text>
</comment>
<dbReference type="EMBL" id="MFJR01000004">
    <property type="protein sequence ID" value="OGG27292.1"/>
    <property type="molecule type" value="Genomic_DNA"/>
</dbReference>
<name>A0A1F6ARZ2_9BACT</name>
<dbReference type="GO" id="GO:0003735">
    <property type="term" value="F:structural constituent of ribosome"/>
    <property type="evidence" value="ECO:0007669"/>
    <property type="project" value="UniProtKB-UniRule"/>
</dbReference>
<organism evidence="7 8">
    <name type="scientific">Candidatus Gottesmanbacteria bacterium RIFCSPLOWO2_01_FULL_39_12b</name>
    <dbReference type="NCBI Taxonomy" id="1798388"/>
    <lineage>
        <taxon>Bacteria</taxon>
        <taxon>Candidatus Gottesmaniibacteriota</taxon>
    </lineage>
</organism>
<keyword evidence="2 6" id="KW-0699">rRNA-binding</keyword>
<accession>A0A1F6ARZ2</accession>
<keyword evidence="4 6" id="KW-0689">Ribosomal protein</keyword>
<dbReference type="Proteomes" id="UP000176609">
    <property type="component" value="Unassembled WGS sequence"/>
</dbReference>
<dbReference type="GO" id="GO:0022627">
    <property type="term" value="C:cytosolic small ribosomal subunit"/>
    <property type="evidence" value="ECO:0007669"/>
    <property type="project" value="UniProtKB-UniRule"/>
</dbReference>
<evidence type="ECO:0000256" key="5">
    <source>
        <dbReference type="ARBA" id="ARBA00023274"/>
    </source>
</evidence>
<dbReference type="HAMAP" id="MF_01345_B">
    <property type="entry name" value="Ribosomal_uS17_B"/>
    <property type="match status" value="1"/>
</dbReference>
<dbReference type="NCBIfam" id="TIGR03635">
    <property type="entry name" value="uS17_bact"/>
    <property type="match status" value="1"/>
</dbReference>
<dbReference type="Gene3D" id="2.40.50.140">
    <property type="entry name" value="Nucleic acid-binding proteins"/>
    <property type="match status" value="1"/>
</dbReference>
<protein>
    <recommendedName>
        <fullName evidence="6">Small ribosomal subunit protein uS17</fullName>
    </recommendedName>
</protein>
<dbReference type="Pfam" id="PF00366">
    <property type="entry name" value="Ribosomal_S17"/>
    <property type="match status" value="1"/>
</dbReference>
<dbReference type="GO" id="GO:0019843">
    <property type="term" value="F:rRNA binding"/>
    <property type="evidence" value="ECO:0007669"/>
    <property type="project" value="UniProtKB-UniRule"/>
</dbReference>
<evidence type="ECO:0000313" key="8">
    <source>
        <dbReference type="Proteomes" id="UP000176609"/>
    </source>
</evidence>
<proteinExistence type="inferred from homology"/>
<evidence type="ECO:0000256" key="6">
    <source>
        <dbReference type="HAMAP-Rule" id="MF_01345"/>
    </source>
</evidence>
<dbReference type="PRINTS" id="PR00973">
    <property type="entry name" value="RIBOSOMALS17"/>
</dbReference>
<keyword evidence="5 6" id="KW-0687">Ribonucleoprotein</keyword>
<evidence type="ECO:0000256" key="1">
    <source>
        <dbReference type="ARBA" id="ARBA00010254"/>
    </source>
</evidence>
<dbReference type="NCBIfam" id="NF004123">
    <property type="entry name" value="PRK05610.1"/>
    <property type="match status" value="1"/>
</dbReference>
<reference evidence="7 8" key="1">
    <citation type="journal article" date="2016" name="Nat. Commun.">
        <title>Thousands of microbial genomes shed light on interconnected biogeochemical processes in an aquifer system.</title>
        <authorList>
            <person name="Anantharaman K."/>
            <person name="Brown C.T."/>
            <person name="Hug L.A."/>
            <person name="Sharon I."/>
            <person name="Castelle C.J."/>
            <person name="Probst A.J."/>
            <person name="Thomas B.C."/>
            <person name="Singh A."/>
            <person name="Wilkins M.J."/>
            <person name="Karaoz U."/>
            <person name="Brodie E.L."/>
            <person name="Williams K.H."/>
            <person name="Hubbard S.S."/>
            <person name="Banfield J.F."/>
        </authorList>
    </citation>
    <scope>NUCLEOTIDE SEQUENCE [LARGE SCALE GENOMIC DNA]</scope>
</reference>
<dbReference type="PANTHER" id="PTHR10744:SF1">
    <property type="entry name" value="SMALL RIBOSOMAL SUBUNIT PROTEIN US17M"/>
    <property type="match status" value="1"/>
</dbReference>
<dbReference type="InterPro" id="IPR000266">
    <property type="entry name" value="Ribosomal_uS17"/>
</dbReference>
<keyword evidence="3 6" id="KW-0694">RNA-binding</keyword>
<dbReference type="AlphaFoldDB" id="A0A1F6ARZ2"/>
<dbReference type="InterPro" id="IPR019984">
    <property type="entry name" value="Ribosomal_uS17_bact/chlr"/>
</dbReference>
<comment type="function">
    <text evidence="6">One of the primary rRNA binding proteins, it binds specifically to the 5'-end of 16S ribosomal RNA.</text>
</comment>
<dbReference type="CDD" id="cd00364">
    <property type="entry name" value="Ribosomal_uS17"/>
    <property type="match status" value="1"/>
</dbReference>
<dbReference type="InterPro" id="IPR012340">
    <property type="entry name" value="NA-bd_OB-fold"/>
</dbReference>
<dbReference type="PANTHER" id="PTHR10744">
    <property type="entry name" value="40S RIBOSOMAL PROTEIN S11 FAMILY MEMBER"/>
    <property type="match status" value="1"/>
</dbReference>
<evidence type="ECO:0000256" key="3">
    <source>
        <dbReference type="ARBA" id="ARBA00022884"/>
    </source>
</evidence>
<evidence type="ECO:0000256" key="4">
    <source>
        <dbReference type="ARBA" id="ARBA00022980"/>
    </source>
</evidence>
<comment type="caution">
    <text evidence="7">The sequence shown here is derived from an EMBL/GenBank/DDBJ whole genome shotgun (WGS) entry which is preliminary data.</text>
</comment>
<comment type="subunit">
    <text evidence="6">Part of the 30S ribosomal subunit.</text>
</comment>
<dbReference type="SUPFAM" id="SSF50249">
    <property type="entry name" value="Nucleic acid-binding proteins"/>
    <property type="match status" value="1"/>
</dbReference>
<sequence length="75" mass="8700">MKELTGKIVSTKMAKTVVVEIVKSRLHPLYKKNMRKTKRYKAHNENLDLQVGDLVKITSHRPISKDKHYKVISKA</sequence>
<dbReference type="GO" id="GO:0006412">
    <property type="term" value="P:translation"/>
    <property type="evidence" value="ECO:0007669"/>
    <property type="project" value="UniProtKB-UniRule"/>
</dbReference>
<evidence type="ECO:0000313" key="7">
    <source>
        <dbReference type="EMBL" id="OGG27292.1"/>
    </source>
</evidence>